<evidence type="ECO:0000313" key="3">
    <source>
        <dbReference type="EMBL" id="MCS5736812.1"/>
    </source>
</evidence>
<protein>
    <submittedName>
        <fullName evidence="3">CHAP domain-containing protein</fullName>
    </submittedName>
</protein>
<evidence type="ECO:0000259" key="2">
    <source>
        <dbReference type="PROSITE" id="PS50911"/>
    </source>
</evidence>
<dbReference type="PROSITE" id="PS50911">
    <property type="entry name" value="CHAP"/>
    <property type="match status" value="1"/>
</dbReference>
<dbReference type="SUPFAM" id="SSF54001">
    <property type="entry name" value="Cysteine proteinases"/>
    <property type="match status" value="1"/>
</dbReference>
<organism evidence="3 4">
    <name type="scientific">Herbiconiux daphne</name>
    <dbReference type="NCBI Taxonomy" id="2970914"/>
    <lineage>
        <taxon>Bacteria</taxon>
        <taxon>Bacillati</taxon>
        <taxon>Actinomycetota</taxon>
        <taxon>Actinomycetes</taxon>
        <taxon>Micrococcales</taxon>
        <taxon>Microbacteriaceae</taxon>
        <taxon>Herbiconiux</taxon>
    </lineage>
</organism>
<feature type="non-terminal residue" evidence="3">
    <location>
        <position position="179"/>
    </location>
</feature>
<dbReference type="Pfam" id="PF05257">
    <property type="entry name" value="CHAP"/>
    <property type="match status" value="1"/>
</dbReference>
<evidence type="ECO:0000313" key="4">
    <source>
        <dbReference type="Proteomes" id="UP001165586"/>
    </source>
</evidence>
<dbReference type="RefSeq" id="WP_259542981.1">
    <property type="nucleotide sequence ID" value="NZ_JANLCJ010000196.1"/>
</dbReference>
<feature type="region of interest" description="Disordered" evidence="1">
    <location>
        <begin position="140"/>
        <end position="179"/>
    </location>
</feature>
<comment type="caution">
    <text evidence="3">The sequence shown here is derived from an EMBL/GenBank/DDBJ whole genome shotgun (WGS) entry which is preliminary data.</text>
</comment>
<feature type="compositionally biased region" description="Polar residues" evidence="1">
    <location>
        <begin position="164"/>
        <end position="179"/>
    </location>
</feature>
<name>A0ABT2HAB4_9MICO</name>
<gene>
    <name evidence="3" type="ORF">N1032_24075</name>
</gene>
<dbReference type="Gene3D" id="3.90.1720.10">
    <property type="entry name" value="endopeptidase domain like (from Nostoc punctiforme)"/>
    <property type="match status" value="1"/>
</dbReference>
<keyword evidence="4" id="KW-1185">Reference proteome</keyword>
<proteinExistence type="predicted"/>
<dbReference type="Proteomes" id="UP001165586">
    <property type="component" value="Unassembled WGS sequence"/>
</dbReference>
<accession>A0ABT2HAB4</accession>
<dbReference type="EMBL" id="JANLCJ010000196">
    <property type="protein sequence ID" value="MCS5736812.1"/>
    <property type="molecule type" value="Genomic_DNA"/>
</dbReference>
<dbReference type="InterPro" id="IPR007921">
    <property type="entry name" value="CHAP_dom"/>
</dbReference>
<feature type="domain" description="Peptidase C51" evidence="2">
    <location>
        <begin position="4"/>
        <end position="128"/>
    </location>
</feature>
<sequence>MVTTVDVQNWINSHVGKWIDFDGAYGAQCMDLSVQYAHDLWGFRLTGNAENLRNQALPAGWQRIQNSASFVPKLGDIFIWYDAQHPYGHTGIVRGGNMNTYDVLDQNTAGTNGGAGSEAKFHTYTYAHFWGVVRPPISAASGGGSTTPTSPSGKAVAQKGTFKANGSVNIRRNPSTKGN</sequence>
<dbReference type="InterPro" id="IPR038765">
    <property type="entry name" value="Papain-like_cys_pep_sf"/>
</dbReference>
<evidence type="ECO:0000256" key="1">
    <source>
        <dbReference type="SAM" id="MobiDB-lite"/>
    </source>
</evidence>
<reference evidence="3" key="1">
    <citation type="submission" date="2022-08" db="EMBL/GenBank/DDBJ databases">
        <authorList>
            <person name="Deng Y."/>
            <person name="Han X.-F."/>
            <person name="Zhang Y.-Q."/>
        </authorList>
    </citation>
    <scope>NUCLEOTIDE SEQUENCE</scope>
    <source>
        <strain evidence="3">CPCC 203386</strain>
    </source>
</reference>
<feature type="compositionally biased region" description="Low complexity" evidence="1">
    <location>
        <begin position="140"/>
        <end position="153"/>
    </location>
</feature>